<gene>
    <name evidence="2" type="ORF">GYMLUDRAFT_99564</name>
</gene>
<dbReference type="AlphaFoldDB" id="A0A0D0AXW8"/>
<feature type="transmembrane region" description="Helical" evidence="1">
    <location>
        <begin position="238"/>
        <end position="258"/>
    </location>
</feature>
<feature type="transmembrane region" description="Helical" evidence="1">
    <location>
        <begin position="170"/>
        <end position="191"/>
    </location>
</feature>
<dbReference type="Proteomes" id="UP000053593">
    <property type="component" value="Unassembled WGS sequence"/>
</dbReference>
<feature type="transmembrane region" description="Helical" evidence="1">
    <location>
        <begin position="100"/>
        <end position="122"/>
    </location>
</feature>
<keyword evidence="1" id="KW-0472">Membrane</keyword>
<proteinExistence type="predicted"/>
<sequence>MALGVATGELIGTILEAFGYGIYLVVFPQCIAVIKRKYRKMSSFTVAYFLITMSTTLLLITLHLIIDLVRLFQAYTATDAAGAAEKYFAIVDTSFNITKVASYVAVTLLADAVVIFRTYVVWGRTWWHLIIPLCLFGVDFGMSVWLTWSLHQATPGNSVLVSSAFDRTKYFFFATLAVNLFCTVMIAFKIWSIRTAVRGVSLKNAGPSALSIILESAAIYVVALVVLIGSAFSDSSALFIFFNSMPPLIGSVFSYVILRSATQTRWFNVTTQLGSSIPLGSSNRNTHPQPNQLVMSEDINTRDFELRQVNPETGLGVHVHLEHTVHRDGDALAEDDLSQKNKDSWV</sequence>
<name>A0A0D0AXW8_9AGAR</name>
<keyword evidence="3" id="KW-1185">Reference proteome</keyword>
<accession>A0A0D0AXW8</accession>
<keyword evidence="1" id="KW-1133">Transmembrane helix</keyword>
<evidence type="ECO:0000256" key="1">
    <source>
        <dbReference type="SAM" id="Phobius"/>
    </source>
</evidence>
<dbReference type="HOGENOM" id="CLU_044614_3_2_1"/>
<feature type="transmembrane region" description="Helical" evidence="1">
    <location>
        <begin position="46"/>
        <end position="66"/>
    </location>
</feature>
<dbReference type="EMBL" id="KN834806">
    <property type="protein sequence ID" value="KIK55460.1"/>
    <property type="molecule type" value="Genomic_DNA"/>
</dbReference>
<feature type="transmembrane region" description="Helical" evidence="1">
    <location>
        <begin position="129"/>
        <end position="150"/>
    </location>
</feature>
<keyword evidence="1" id="KW-0812">Transmembrane</keyword>
<evidence type="ECO:0000313" key="3">
    <source>
        <dbReference type="Proteomes" id="UP000053593"/>
    </source>
</evidence>
<organism evidence="2 3">
    <name type="scientific">Collybiopsis luxurians FD-317 M1</name>
    <dbReference type="NCBI Taxonomy" id="944289"/>
    <lineage>
        <taxon>Eukaryota</taxon>
        <taxon>Fungi</taxon>
        <taxon>Dikarya</taxon>
        <taxon>Basidiomycota</taxon>
        <taxon>Agaricomycotina</taxon>
        <taxon>Agaricomycetes</taxon>
        <taxon>Agaricomycetidae</taxon>
        <taxon>Agaricales</taxon>
        <taxon>Marasmiineae</taxon>
        <taxon>Omphalotaceae</taxon>
        <taxon>Collybiopsis</taxon>
        <taxon>Collybiopsis luxurians</taxon>
    </lineage>
</organism>
<dbReference type="OrthoDB" id="2751465at2759"/>
<feature type="transmembrane region" description="Helical" evidence="1">
    <location>
        <begin position="17"/>
        <end position="34"/>
    </location>
</feature>
<evidence type="ECO:0000313" key="2">
    <source>
        <dbReference type="EMBL" id="KIK55460.1"/>
    </source>
</evidence>
<feature type="transmembrane region" description="Helical" evidence="1">
    <location>
        <begin position="212"/>
        <end position="232"/>
    </location>
</feature>
<protein>
    <submittedName>
        <fullName evidence="2">Uncharacterized protein</fullName>
    </submittedName>
</protein>
<reference evidence="2 3" key="1">
    <citation type="submission" date="2014-04" db="EMBL/GenBank/DDBJ databases">
        <title>Evolutionary Origins and Diversification of the Mycorrhizal Mutualists.</title>
        <authorList>
            <consortium name="DOE Joint Genome Institute"/>
            <consortium name="Mycorrhizal Genomics Consortium"/>
            <person name="Kohler A."/>
            <person name="Kuo A."/>
            <person name="Nagy L.G."/>
            <person name="Floudas D."/>
            <person name="Copeland A."/>
            <person name="Barry K.W."/>
            <person name="Cichocki N."/>
            <person name="Veneault-Fourrey C."/>
            <person name="LaButti K."/>
            <person name="Lindquist E.A."/>
            <person name="Lipzen A."/>
            <person name="Lundell T."/>
            <person name="Morin E."/>
            <person name="Murat C."/>
            <person name="Riley R."/>
            <person name="Ohm R."/>
            <person name="Sun H."/>
            <person name="Tunlid A."/>
            <person name="Henrissat B."/>
            <person name="Grigoriev I.V."/>
            <person name="Hibbett D.S."/>
            <person name="Martin F."/>
        </authorList>
    </citation>
    <scope>NUCLEOTIDE SEQUENCE [LARGE SCALE GENOMIC DNA]</scope>
    <source>
        <strain evidence="2 3">FD-317 M1</strain>
    </source>
</reference>